<evidence type="ECO:0000256" key="2">
    <source>
        <dbReference type="SAM" id="Phobius"/>
    </source>
</evidence>
<feature type="transmembrane region" description="Helical" evidence="2">
    <location>
        <begin position="105"/>
        <end position="138"/>
    </location>
</feature>
<feature type="transmembrane region" description="Helical" evidence="2">
    <location>
        <begin position="150"/>
        <end position="171"/>
    </location>
</feature>
<comment type="caution">
    <text evidence="3">The sequence shown here is derived from an EMBL/GenBank/DDBJ whole genome shotgun (WGS) entry which is preliminary data.</text>
</comment>
<evidence type="ECO:0000313" key="4">
    <source>
        <dbReference type="Proteomes" id="UP000095705"/>
    </source>
</evidence>
<protein>
    <recommendedName>
        <fullName evidence="5">DUF998 domain-containing protein</fullName>
    </recommendedName>
</protein>
<keyword evidence="2" id="KW-0812">Transmembrane</keyword>
<dbReference type="RefSeq" id="WP_069923370.1">
    <property type="nucleotide sequence ID" value="NZ_MEHK01000001.1"/>
</dbReference>
<keyword evidence="2" id="KW-0472">Membrane</keyword>
<feature type="transmembrane region" description="Helical" evidence="2">
    <location>
        <begin position="214"/>
        <end position="234"/>
    </location>
</feature>
<feature type="transmembrane region" description="Helical" evidence="2">
    <location>
        <begin position="68"/>
        <end position="85"/>
    </location>
</feature>
<evidence type="ECO:0008006" key="5">
    <source>
        <dbReference type="Google" id="ProtNLM"/>
    </source>
</evidence>
<feature type="transmembrane region" description="Helical" evidence="2">
    <location>
        <begin position="183"/>
        <end position="202"/>
    </location>
</feature>
<evidence type="ECO:0000256" key="1">
    <source>
        <dbReference type="SAM" id="MobiDB-lite"/>
    </source>
</evidence>
<name>A0A1E5PZZ0_9ACTN</name>
<evidence type="ECO:0000313" key="3">
    <source>
        <dbReference type="EMBL" id="OEJ35184.1"/>
    </source>
</evidence>
<feature type="transmembrane region" description="Helical" evidence="2">
    <location>
        <begin position="38"/>
        <end position="56"/>
    </location>
</feature>
<dbReference type="STRING" id="36818.BGK67_31195"/>
<dbReference type="EMBL" id="MEHK01000001">
    <property type="protein sequence ID" value="OEJ35184.1"/>
    <property type="molecule type" value="Genomic_DNA"/>
</dbReference>
<keyword evidence="2" id="KW-1133">Transmembrane helix</keyword>
<feature type="transmembrane region" description="Helical" evidence="2">
    <location>
        <begin position="299"/>
        <end position="316"/>
    </location>
</feature>
<dbReference type="AlphaFoldDB" id="A0A1E5PZZ0"/>
<accession>A0A1E5PZZ0</accession>
<proteinExistence type="predicted"/>
<gene>
    <name evidence="3" type="ORF">BGK67_31195</name>
</gene>
<feature type="transmembrane region" description="Helical" evidence="2">
    <location>
        <begin position="240"/>
        <end position="258"/>
    </location>
</feature>
<feature type="region of interest" description="Disordered" evidence="1">
    <location>
        <begin position="327"/>
        <end position="348"/>
    </location>
</feature>
<sequence>MPPLWRRLGPIVGLLLLSPICAEYLIGYLEVMGRPVDLLIGLLVLAPLYGTAAVMIREVIRRTGRGWPSILLLSAAFGVIQAGLVDQSLFNPDFVDEPSWDSERLPTVIPALGISVNHVLDFGAGHVIWSFAAPIAVIDSCAPRVADRPWLGRVGMGVMVVLYGLAVLVIFREHTRDFMASPTQLGAAAAAAVALAAAALLVPHRRAVRRSGWVPAPWLAGSIAMVLMTVHHLLPASRPGTALDLLTLVLLGGLVVRWSGQAPWGRGHALAVGGAALAANAGLSFMVEPLGEVSYTTKYAANAVLVLGVLALLFWARRRLLKAVPAQGRPEPRVGTEGRGSVSQQVTG</sequence>
<organism evidence="3 4">
    <name type="scientific">Streptomyces subrutilus</name>
    <dbReference type="NCBI Taxonomy" id="36818"/>
    <lineage>
        <taxon>Bacteria</taxon>
        <taxon>Bacillati</taxon>
        <taxon>Actinomycetota</taxon>
        <taxon>Actinomycetes</taxon>
        <taxon>Kitasatosporales</taxon>
        <taxon>Streptomycetaceae</taxon>
        <taxon>Streptomyces</taxon>
    </lineage>
</organism>
<feature type="transmembrane region" description="Helical" evidence="2">
    <location>
        <begin position="270"/>
        <end position="287"/>
    </location>
</feature>
<reference evidence="3 4" key="1">
    <citation type="submission" date="2016-08" db="EMBL/GenBank/DDBJ databases">
        <title>The complete genome of Streptomyces subrutilus 10-1-1.</title>
        <authorList>
            <person name="Chen X."/>
        </authorList>
    </citation>
    <scope>NUCLEOTIDE SEQUENCE [LARGE SCALE GENOMIC DNA]</scope>
    <source>
        <strain evidence="3 4">10-1-1</strain>
    </source>
</reference>
<dbReference type="Proteomes" id="UP000095705">
    <property type="component" value="Unassembled WGS sequence"/>
</dbReference>
<keyword evidence="4" id="KW-1185">Reference proteome</keyword>